<dbReference type="GO" id="GO:0004180">
    <property type="term" value="F:carboxypeptidase activity"/>
    <property type="evidence" value="ECO:0007669"/>
    <property type="project" value="UniProtKB-KW"/>
</dbReference>
<dbReference type="AlphaFoldDB" id="A0A1G9IQJ8"/>
<dbReference type="Pfam" id="PF13620">
    <property type="entry name" value="CarboxypepD_reg"/>
    <property type="match status" value="1"/>
</dbReference>
<keyword evidence="3" id="KW-1185">Reference proteome</keyword>
<keyword evidence="2" id="KW-0378">Hydrolase</keyword>
<dbReference type="RefSeq" id="WP_176785427.1">
    <property type="nucleotide sequence ID" value="NZ_FNGS01000001.1"/>
</dbReference>
<dbReference type="STRING" id="563176.SAMN04488090_0579"/>
<evidence type="ECO:0000313" key="2">
    <source>
        <dbReference type="EMBL" id="SDL27442.1"/>
    </source>
</evidence>
<keyword evidence="2" id="KW-0121">Carboxypeptidase</keyword>
<organism evidence="2 3">
    <name type="scientific">Siphonobacter aquaeclarae</name>
    <dbReference type="NCBI Taxonomy" id="563176"/>
    <lineage>
        <taxon>Bacteria</taxon>
        <taxon>Pseudomonadati</taxon>
        <taxon>Bacteroidota</taxon>
        <taxon>Cytophagia</taxon>
        <taxon>Cytophagales</taxon>
        <taxon>Cytophagaceae</taxon>
        <taxon>Siphonobacter</taxon>
    </lineage>
</organism>
<accession>A0A1G9IQJ8</accession>
<dbReference type="EMBL" id="FNGS01000001">
    <property type="protein sequence ID" value="SDL27442.1"/>
    <property type="molecule type" value="Genomic_DNA"/>
</dbReference>
<proteinExistence type="predicted"/>
<reference evidence="2 3" key="1">
    <citation type="submission" date="2016-10" db="EMBL/GenBank/DDBJ databases">
        <authorList>
            <person name="de Groot N.N."/>
        </authorList>
    </citation>
    <scope>NUCLEOTIDE SEQUENCE [LARGE SCALE GENOMIC DNA]</scope>
    <source>
        <strain evidence="2 3">DSM 21668</strain>
    </source>
</reference>
<dbReference type="InterPro" id="IPR008969">
    <property type="entry name" value="CarboxyPept-like_regulatory"/>
</dbReference>
<dbReference type="Gene3D" id="2.60.40.1120">
    <property type="entry name" value="Carboxypeptidase-like, regulatory domain"/>
    <property type="match status" value="1"/>
</dbReference>
<dbReference type="PROSITE" id="PS51257">
    <property type="entry name" value="PROKAR_LIPOPROTEIN"/>
    <property type="match status" value="1"/>
</dbReference>
<evidence type="ECO:0000313" key="3">
    <source>
        <dbReference type="Proteomes" id="UP000198901"/>
    </source>
</evidence>
<evidence type="ECO:0000256" key="1">
    <source>
        <dbReference type="SAM" id="SignalP"/>
    </source>
</evidence>
<sequence>MRRFFAFFFLTGLMACSKSGDAGADGPKPGVVTGHVVDSYGKPLANATIVASHTEFYNKNVIGTTDANGNYRLELSVGTWYVRGSKNMTFEGKSYRMDLFTENDGPVSASEGAVKNLRLKLSGDRTGNFGDEGYYGGTVEIFGGNEFYDYTNTEITLEPVGTLIDGSTGKKIVSKLQQGLYVQDVPIGKYRVTAKYLADNSPLFVRVRLTGNYDNSVVATFENTTPGSSRLGYKMNIQVAQTR</sequence>
<gene>
    <name evidence="2" type="ORF">SAMN04488090_0579</name>
</gene>
<name>A0A1G9IQJ8_9BACT</name>
<dbReference type="Proteomes" id="UP000198901">
    <property type="component" value="Unassembled WGS sequence"/>
</dbReference>
<keyword evidence="2" id="KW-0645">Protease</keyword>
<keyword evidence="1" id="KW-0732">Signal</keyword>
<feature type="chain" id="PRO_5011736019" evidence="1">
    <location>
        <begin position="25"/>
        <end position="243"/>
    </location>
</feature>
<dbReference type="SUPFAM" id="SSF49464">
    <property type="entry name" value="Carboxypeptidase regulatory domain-like"/>
    <property type="match status" value="1"/>
</dbReference>
<feature type="signal peptide" evidence="1">
    <location>
        <begin position="1"/>
        <end position="24"/>
    </location>
</feature>
<protein>
    <submittedName>
        <fullName evidence="2">Carboxypeptidase regulatory-like domain-containing protein</fullName>
    </submittedName>
</protein>